<dbReference type="GO" id="GO:0030123">
    <property type="term" value="C:AP-3 adaptor complex"/>
    <property type="evidence" value="ECO:0007669"/>
    <property type="project" value="UniProtKB-UniRule"/>
</dbReference>
<dbReference type="InterPro" id="IPR029390">
    <property type="entry name" value="AP3B_C"/>
</dbReference>
<dbReference type="InterPro" id="IPR026739">
    <property type="entry name" value="AP_beta"/>
</dbReference>
<keyword evidence="5" id="KW-0597">Phosphoprotein</keyword>
<dbReference type="Gene3D" id="1.25.10.10">
    <property type="entry name" value="Leucine-rich Repeat Variant"/>
    <property type="match status" value="1"/>
</dbReference>
<dbReference type="InterPro" id="IPR026740">
    <property type="entry name" value="AP3_beta"/>
</dbReference>
<evidence type="ECO:0000256" key="5">
    <source>
        <dbReference type="ARBA" id="ARBA00022553"/>
    </source>
</evidence>
<evidence type="ECO:0000256" key="9">
    <source>
        <dbReference type="ARBA" id="ARBA00023329"/>
    </source>
</evidence>
<evidence type="ECO:0000256" key="2">
    <source>
        <dbReference type="ARBA" id="ARBA00004555"/>
    </source>
</evidence>
<keyword evidence="14" id="KW-1185">Reference proteome</keyword>
<dbReference type="Proteomes" id="UP000504608">
    <property type="component" value="Unplaced"/>
</dbReference>
<comment type="subcellular location">
    <subcellularLocation>
        <location evidence="1">Cytoplasmic vesicle</location>
        <location evidence="1">Clathrin-coated vesicle membrane</location>
        <topology evidence="1">Peripheral membrane protein</topology>
        <orientation evidence="1">Cytoplasmic side</orientation>
    </subcellularLocation>
    <subcellularLocation>
        <location evidence="2">Golgi apparatus</location>
    </subcellularLocation>
</comment>
<dbReference type="GeneID" id="111485205"/>
<accession>A0A6J1JF78</accession>
<keyword evidence="9" id="KW-0968">Cytoplasmic vesicle</keyword>
<evidence type="ECO:0000256" key="6">
    <source>
        <dbReference type="ARBA" id="ARBA00022927"/>
    </source>
</evidence>
<comment type="similarity">
    <text evidence="3 11">Belongs to the adaptor complexes large subunit family.</text>
</comment>
<keyword evidence="6 11" id="KW-0653">Protein transport</keyword>
<feature type="region of interest" description="Disordered" evidence="12">
    <location>
        <begin position="705"/>
        <end position="774"/>
    </location>
</feature>
<comment type="function">
    <text evidence="10">Subunit of non-clathrin- and clathrin-associated adaptor protein complex 3 (AP-3) that plays a role in protein sorting in the late-Golgi/trans-Golgi network (TGN) and/or endosomes. The AP complexes mediate both the recruitment of clathrin to membranes and the recognition of sorting signals within the cytosolic tails of transmembrane cargo molecules. AP-3 appears to be involved in the sorting of a subset of transmembrane proteins targeted to lysosomes and lysosome-related organelles. In concert with the BLOC-1 complex, AP-3 is required to target cargos into vesicles assembled at cell bodies for delivery into neurites and nerve terminals.</text>
</comment>
<organism evidence="14 15">
    <name type="scientific">Cucurbita maxima</name>
    <name type="common">Pumpkin</name>
    <name type="synonym">Winter squash</name>
    <dbReference type="NCBI Taxonomy" id="3661"/>
    <lineage>
        <taxon>Eukaryota</taxon>
        <taxon>Viridiplantae</taxon>
        <taxon>Streptophyta</taxon>
        <taxon>Embryophyta</taxon>
        <taxon>Tracheophyta</taxon>
        <taxon>Spermatophyta</taxon>
        <taxon>Magnoliopsida</taxon>
        <taxon>eudicotyledons</taxon>
        <taxon>Gunneridae</taxon>
        <taxon>Pentapetalae</taxon>
        <taxon>rosids</taxon>
        <taxon>fabids</taxon>
        <taxon>Cucurbitales</taxon>
        <taxon>Cucurbitaceae</taxon>
        <taxon>Cucurbiteae</taxon>
        <taxon>Cucurbita</taxon>
    </lineage>
</organism>
<dbReference type="InterPro" id="IPR002553">
    <property type="entry name" value="Clathrin/coatomer_adapt-like_N"/>
</dbReference>
<evidence type="ECO:0000313" key="15">
    <source>
        <dbReference type="RefSeq" id="XP_022987751.1"/>
    </source>
</evidence>
<evidence type="ECO:0000256" key="7">
    <source>
        <dbReference type="ARBA" id="ARBA00023034"/>
    </source>
</evidence>
<dbReference type="SMART" id="SM01355">
    <property type="entry name" value="AP3B1_C"/>
    <property type="match status" value="1"/>
</dbReference>
<dbReference type="GO" id="GO:0030665">
    <property type="term" value="C:clathrin-coated vesicle membrane"/>
    <property type="evidence" value="ECO:0007669"/>
    <property type="project" value="UniProtKB-SubCell"/>
</dbReference>
<protein>
    <recommendedName>
        <fullName evidence="11">AP-3 complex subunit beta</fullName>
    </recommendedName>
</protein>
<evidence type="ECO:0000313" key="14">
    <source>
        <dbReference type="Proteomes" id="UP000504608"/>
    </source>
</evidence>
<evidence type="ECO:0000256" key="11">
    <source>
        <dbReference type="PIRNR" id="PIRNR037096"/>
    </source>
</evidence>
<keyword evidence="7" id="KW-0333">Golgi apparatus</keyword>
<dbReference type="GO" id="GO:0006886">
    <property type="term" value="P:intracellular protein transport"/>
    <property type="evidence" value="ECO:0007669"/>
    <property type="project" value="InterPro"/>
</dbReference>
<evidence type="ECO:0000256" key="8">
    <source>
        <dbReference type="ARBA" id="ARBA00023136"/>
    </source>
</evidence>
<feature type="compositionally biased region" description="Polar residues" evidence="12">
    <location>
        <begin position="744"/>
        <end position="754"/>
    </location>
</feature>
<evidence type="ECO:0000256" key="3">
    <source>
        <dbReference type="ARBA" id="ARBA00006613"/>
    </source>
</evidence>
<gene>
    <name evidence="15" type="primary">LOC111485205</name>
</gene>
<keyword evidence="4 11" id="KW-0813">Transport</keyword>
<evidence type="ECO:0000256" key="1">
    <source>
        <dbReference type="ARBA" id="ARBA00004145"/>
    </source>
</evidence>
<feature type="domain" description="AP-3 complex subunit beta C-terminal" evidence="13">
    <location>
        <begin position="803"/>
        <end position="958"/>
    </location>
</feature>
<reference evidence="15" key="1">
    <citation type="submission" date="2025-08" db="UniProtKB">
        <authorList>
            <consortium name="RefSeq"/>
        </authorList>
    </citation>
    <scope>IDENTIFICATION</scope>
    <source>
        <tissue evidence="15">Young leaves</tissue>
    </source>
</reference>
<dbReference type="InterPro" id="IPR011989">
    <property type="entry name" value="ARM-like"/>
</dbReference>
<dbReference type="PIRSF" id="PIRSF037096">
    <property type="entry name" value="AP3_complex_beta"/>
    <property type="match status" value="1"/>
</dbReference>
<dbReference type="Pfam" id="PF24080">
    <property type="entry name" value="AP3B1_C_2"/>
    <property type="match status" value="1"/>
</dbReference>
<evidence type="ECO:0000259" key="13">
    <source>
        <dbReference type="SMART" id="SM01355"/>
    </source>
</evidence>
<name>A0A6J1JF78_CUCMA</name>
<dbReference type="PANTHER" id="PTHR11134">
    <property type="entry name" value="ADAPTOR COMPLEX SUBUNIT BETA FAMILY MEMBER"/>
    <property type="match status" value="1"/>
</dbReference>
<dbReference type="GO" id="GO:0005794">
    <property type="term" value="C:Golgi apparatus"/>
    <property type="evidence" value="ECO:0007669"/>
    <property type="project" value="UniProtKB-SubCell"/>
</dbReference>
<dbReference type="RefSeq" id="XP_022987751.1">
    <property type="nucleotide sequence ID" value="XM_023131983.1"/>
</dbReference>
<dbReference type="KEGG" id="cmax:111485205"/>
<keyword evidence="8 11" id="KW-0472">Membrane</keyword>
<dbReference type="OrthoDB" id="10254310at2759"/>
<evidence type="ECO:0000256" key="12">
    <source>
        <dbReference type="SAM" id="MobiDB-lite"/>
    </source>
</evidence>
<dbReference type="AlphaFoldDB" id="A0A6J1JF78"/>
<dbReference type="Pfam" id="PF01602">
    <property type="entry name" value="Adaptin_N"/>
    <property type="match status" value="1"/>
</dbReference>
<evidence type="ECO:0000256" key="4">
    <source>
        <dbReference type="ARBA" id="ARBA00022448"/>
    </source>
</evidence>
<dbReference type="SUPFAM" id="SSF48371">
    <property type="entry name" value="ARM repeat"/>
    <property type="match status" value="1"/>
</dbReference>
<dbReference type="InterPro" id="IPR016024">
    <property type="entry name" value="ARM-type_fold"/>
</dbReference>
<proteinExistence type="inferred from homology"/>
<dbReference type="GO" id="GO:0016192">
    <property type="term" value="P:vesicle-mediated transport"/>
    <property type="evidence" value="ECO:0007669"/>
    <property type="project" value="InterPro"/>
</dbReference>
<evidence type="ECO:0000256" key="10">
    <source>
        <dbReference type="ARBA" id="ARBA00023570"/>
    </source>
</evidence>
<sequence>MFTQFGSTSDTLSKASTMVSRIGTDAHLYDDPVDVNIGPLLDSKFDSEKCEALKRLLALIAQGCDVSNFFPQVVKNVASQTLEVKKLVYLYLLHYAEKRPNEALLSINCFQKDLVDTNPLVRAWALRTMAGIRLHDIAPLALVAVRKCARDPSVYVRKCAANALPKLHDLRLEENATAIKEIILILLGDSSPGVIGAAAAAFASICPNDLTLIGRNYRRLCEVLPDVEEWGQIILIGVILRYVVASIGLVRESIMHSLQSIGNSSSEKNGFANNFTSANEESEMNGFNDTALTNMISRCYTEGPDEYLSRLSYSNEVFPKLDDGHFVFSKENDDIRILLECTSPLLWSNNSAVVLAAASVHWIMAPRENIKRIVKPLVFLLRSCDAAKYVVLCNIQVFAKAMPSLFAPHYEDFFICSSDSYQVKALKLEILSSIATDSFILPILDEFQDYIRNPNRRFAADTVAAIGLCAGRLPKIAKMCLDRLLSLIKQETSTCDNGAMDGEAAVLIQAIASIKLIVKEDPASHEKVIIQLIRGLDSVKVPAARAMIIWMVGEYSTLGDIIPRMLVIVAKYLARSFISEALETKLQILNTMVKVLLRAKEEDMLTCKVILGYMLEVGQCDLNYDIRDRASFIQKLLSSHLDMEVPEKSRSKPRDRSWELADRIFGGQPKAKQPKPINYRFYLPGSLSQIVFHAAPGYEPLPKPCTLDEAASTSRDGAVESDSYETDNTESSSGSLDEDSASDYNSQHSFSGSSGRDESYGANHPQENDGADPLIELSDHVNSHNIQNGASPSGSSELDELMSKNALESWLNEQPNLATVSTSEKAEVRSSSARISIGDLGKHVTRKSYRLLDSAKGDGLKVEYSFSSQTSNISPPLHVCIEASFKNCSTESMTEIILTHEESDEVVDSKDKVRVGSEGSSTSINTVTTQVSMEKITSLGPDQTIKRILEAQFNHHLLPMKLNLYCNGKKHPVKLHPDIGYFVRPLTMDNEAFTAKESQLPGMFEYMRRCTFTDHLGKLNDEKSERPIEEDKFLRICKSLALKMLSNANVFLVSMELPVANFLNDATGLCLRFSAEILSNSFPCLISLTVEGKCLDPLHVTVKVNCEETVFGLNLLNRIVKFLGNPSVPNNNQ</sequence>
<dbReference type="InterPro" id="IPR056314">
    <property type="entry name" value="AP3B1/2_C"/>
</dbReference>
<dbReference type="Pfam" id="PF14796">
    <property type="entry name" value="AP3B1_C"/>
    <property type="match status" value="1"/>
</dbReference>